<organism evidence="2 3">
    <name type="scientific">Tilletiaria anomala (strain ATCC 24038 / CBS 436.72 / UBC 951)</name>
    <dbReference type="NCBI Taxonomy" id="1037660"/>
    <lineage>
        <taxon>Eukaryota</taxon>
        <taxon>Fungi</taxon>
        <taxon>Dikarya</taxon>
        <taxon>Basidiomycota</taxon>
        <taxon>Ustilaginomycotina</taxon>
        <taxon>Exobasidiomycetes</taxon>
        <taxon>Georgefischeriales</taxon>
        <taxon>Tilletiariaceae</taxon>
        <taxon>Tilletiaria</taxon>
    </lineage>
</organism>
<evidence type="ECO:0000313" key="2">
    <source>
        <dbReference type="EMBL" id="KDN44562.1"/>
    </source>
</evidence>
<accession>A0A066VS55</accession>
<dbReference type="EMBL" id="JMSN01000050">
    <property type="protein sequence ID" value="KDN44562.1"/>
    <property type="molecule type" value="Genomic_DNA"/>
</dbReference>
<protein>
    <submittedName>
        <fullName evidence="2">Uncharacterized protein</fullName>
    </submittedName>
</protein>
<feature type="compositionally biased region" description="Low complexity" evidence="1">
    <location>
        <begin position="28"/>
        <end position="39"/>
    </location>
</feature>
<feature type="compositionally biased region" description="Low complexity" evidence="1">
    <location>
        <begin position="99"/>
        <end position="117"/>
    </location>
</feature>
<gene>
    <name evidence="2" type="ORF">K437DRAFT_256996</name>
</gene>
<feature type="compositionally biased region" description="Acidic residues" evidence="1">
    <location>
        <begin position="151"/>
        <end position="177"/>
    </location>
</feature>
<proteinExistence type="predicted"/>
<feature type="compositionally biased region" description="Basic and acidic residues" evidence="1">
    <location>
        <begin position="266"/>
        <end position="303"/>
    </location>
</feature>
<dbReference type="GeneID" id="25264578"/>
<sequence>MPPKPTGTSGVPPAAHSFQQRRQERMRGTGTSTVTQSSQNFRFQIPSLPFKAATNPSGVSANAKGSGESGQHDAYAFSGSTAGPVPSAASGSPRRIVLGRAGSQGASQSQQQPPRSAMKGGRASVGAATTPIKGGGNRYIRTASGKRRAIEDDENMEEDADDAEAERFEDETPEDYLDASMDLSRTGEKSVSFQRAPPARYDRSASTASSAGHTRSGRTLKQTALLQYDSPITAAARRSEERRKQTGRQPDPPPQRSSMSASTARAQEKEKAKERMREKGKEEEKKKARRQRELAKRMEEERTRAKKAAAAITARGRKRKRASVRNVDRSGENGDDDDSGPEYQVEFDDGDEGSDNAVPDMTLQEDVIIGNRVTKDARRTNGLMAKMMRKRLRRAIRLSLQADEEDDMRGDGDDTSPAATTAPGKLRRRRGSASADKLTDADVIWSIVDAELKAASLAQASSLAASTLKELRSIVRTLFEGLSIKASERRELIAQLDRARSRKKRLRKEVFETRQGVLRNEEEIARIRKETADQAQKAQVAAESLAFFDKLKNAARLWS</sequence>
<dbReference type="Proteomes" id="UP000027361">
    <property type="component" value="Unassembled WGS sequence"/>
</dbReference>
<dbReference type="RefSeq" id="XP_013242836.1">
    <property type="nucleotide sequence ID" value="XM_013387382.1"/>
</dbReference>
<feature type="region of interest" description="Disordered" evidence="1">
    <location>
        <begin position="403"/>
        <end position="433"/>
    </location>
</feature>
<name>A0A066VS55_TILAU</name>
<reference evidence="2 3" key="1">
    <citation type="submission" date="2014-05" db="EMBL/GenBank/DDBJ databases">
        <title>Draft genome sequence of a rare smut relative, Tilletiaria anomala UBC 951.</title>
        <authorList>
            <consortium name="DOE Joint Genome Institute"/>
            <person name="Toome M."/>
            <person name="Kuo A."/>
            <person name="Henrissat B."/>
            <person name="Lipzen A."/>
            <person name="Tritt A."/>
            <person name="Yoshinaga Y."/>
            <person name="Zane M."/>
            <person name="Barry K."/>
            <person name="Grigoriev I.V."/>
            <person name="Spatafora J.W."/>
            <person name="Aimea M.C."/>
        </authorList>
    </citation>
    <scope>NUCLEOTIDE SEQUENCE [LARGE SCALE GENOMIC DNA]</scope>
    <source>
        <strain evidence="2 3">UBC 951</strain>
    </source>
</reference>
<evidence type="ECO:0000313" key="3">
    <source>
        <dbReference type="Proteomes" id="UP000027361"/>
    </source>
</evidence>
<feature type="compositionally biased region" description="Polar residues" evidence="1">
    <location>
        <begin position="204"/>
        <end position="225"/>
    </location>
</feature>
<feature type="compositionally biased region" description="Acidic residues" evidence="1">
    <location>
        <begin position="333"/>
        <end position="354"/>
    </location>
</feature>
<feature type="region of interest" description="Disordered" evidence="1">
    <location>
        <begin position="1"/>
        <end position="359"/>
    </location>
</feature>
<dbReference type="InParanoid" id="A0A066VS55"/>
<comment type="caution">
    <text evidence="2">The sequence shown here is derived from an EMBL/GenBank/DDBJ whole genome shotgun (WGS) entry which is preliminary data.</text>
</comment>
<keyword evidence="3" id="KW-1185">Reference proteome</keyword>
<dbReference type="HOGENOM" id="CLU_487608_0_0_1"/>
<evidence type="ECO:0000256" key="1">
    <source>
        <dbReference type="SAM" id="MobiDB-lite"/>
    </source>
</evidence>
<dbReference type="AlphaFoldDB" id="A0A066VS55"/>